<reference evidence="7 8" key="1">
    <citation type="journal article" date="2014" name="Int. J. Syst. Evol. Microbiol.">
        <title>Nitrososphaera viennensis gen. nov., sp. nov., an aerobic and mesophilic, ammonia-oxidizing archaeon from soil and a member of the archaeal phylum Thaumarchaeota.</title>
        <authorList>
            <person name="Stieglmeier M."/>
            <person name="Klingl A."/>
            <person name="Alves R.J."/>
            <person name="Rittmann S.K."/>
            <person name="Melcher M."/>
            <person name="Leisch N."/>
            <person name="Schleper C."/>
        </authorList>
    </citation>
    <scope>NUCLEOTIDE SEQUENCE [LARGE SCALE GENOMIC DNA]</scope>
    <source>
        <strain evidence="7">EN76</strain>
    </source>
</reference>
<keyword evidence="8" id="KW-1185">Reference proteome</keyword>
<feature type="DNA-binding region" description="H-T-H motif" evidence="5">
    <location>
        <begin position="99"/>
        <end position="118"/>
    </location>
</feature>
<keyword evidence="1" id="KW-0678">Repressor</keyword>
<name>A0A060HLG6_9ARCH</name>
<organism evidence="7 8">
    <name type="scientific">Nitrososphaera viennensis EN76</name>
    <dbReference type="NCBI Taxonomy" id="926571"/>
    <lineage>
        <taxon>Archaea</taxon>
        <taxon>Nitrososphaerota</taxon>
        <taxon>Nitrososphaeria</taxon>
        <taxon>Nitrososphaerales</taxon>
        <taxon>Nitrososphaeraceae</taxon>
        <taxon>Nitrososphaera</taxon>
    </lineage>
</organism>
<evidence type="ECO:0000259" key="6">
    <source>
        <dbReference type="PROSITE" id="PS50977"/>
    </source>
</evidence>
<dbReference type="SUPFAM" id="SSF48498">
    <property type="entry name" value="Tetracyclin repressor-like, C-terminal domain"/>
    <property type="match status" value="1"/>
</dbReference>
<dbReference type="InterPro" id="IPR039538">
    <property type="entry name" value="BetI_C"/>
</dbReference>
<dbReference type="PROSITE" id="PS50977">
    <property type="entry name" value="HTH_TETR_2"/>
    <property type="match status" value="1"/>
</dbReference>
<dbReference type="Pfam" id="PF00440">
    <property type="entry name" value="TetR_N"/>
    <property type="match status" value="1"/>
</dbReference>
<dbReference type="SUPFAM" id="SSF46689">
    <property type="entry name" value="Homeodomain-like"/>
    <property type="match status" value="1"/>
</dbReference>
<evidence type="ECO:0000256" key="3">
    <source>
        <dbReference type="ARBA" id="ARBA00023125"/>
    </source>
</evidence>
<dbReference type="InterPro" id="IPR036271">
    <property type="entry name" value="Tet_transcr_reg_TetR-rel_C_sf"/>
</dbReference>
<dbReference type="Gene3D" id="1.10.10.60">
    <property type="entry name" value="Homeodomain-like"/>
    <property type="match status" value="1"/>
</dbReference>
<gene>
    <name evidence="7" type="ORF">NVIE_002180</name>
</gene>
<dbReference type="GO" id="GO:0003700">
    <property type="term" value="F:DNA-binding transcription factor activity"/>
    <property type="evidence" value="ECO:0007669"/>
    <property type="project" value="TreeGrafter"/>
</dbReference>
<dbReference type="HOGENOM" id="CLU_069356_15_12_2"/>
<accession>A0A060HLG6</accession>
<keyword evidence="2" id="KW-0805">Transcription regulation</keyword>
<protein>
    <submittedName>
        <fullName evidence="7">Putative transcriptional regulator, TetR family (Modular protein)</fullName>
    </submittedName>
</protein>
<dbReference type="KEGG" id="nvn:NVIE_002180"/>
<feature type="domain" description="HTH tetR-type" evidence="6">
    <location>
        <begin position="76"/>
        <end position="136"/>
    </location>
</feature>
<keyword evidence="3 5" id="KW-0238">DNA-binding</keyword>
<sequence length="262" mass="29113">MAAATIAAIVTRLFMCKPAAVIIKTIFPDPIQIYSHLVVIKMTDQSVYLLAPASNQLPWTQGRDSETPKVTSAHKAEVRDRIIQAAIESFSQTGYDKTKMDDISRRLGLSKGTLYLYFKSKEDLFLGVCETSLKAGDGHDAHLFTKKENAASDAEEIFDNIRRRERGNDRVMLEMVVESTRNPRLKKAMYEYHLKVHEHVLEGLKKKVGEGFIRKDVDVAGLAIALVALYDGLAVNRMLGVSDSVNKKAWVAMLKAVIAGSS</sequence>
<dbReference type="InterPro" id="IPR050109">
    <property type="entry name" value="HTH-type_TetR-like_transc_reg"/>
</dbReference>
<evidence type="ECO:0000256" key="1">
    <source>
        <dbReference type="ARBA" id="ARBA00022491"/>
    </source>
</evidence>
<dbReference type="FunFam" id="1.10.10.60:FF:000141">
    <property type="entry name" value="TetR family transcriptional regulator"/>
    <property type="match status" value="1"/>
</dbReference>
<dbReference type="PANTHER" id="PTHR30055">
    <property type="entry name" value="HTH-TYPE TRANSCRIPTIONAL REGULATOR RUTR"/>
    <property type="match status" value="1"/>
</dbReference>
<dbReference type="AlphaFoldDB" id="A0A060HLG6"/>
<dbReference type="InterPro" id="IPR009057">
    <property type="entry name" value="Homeodomain-like_sf"/>
</dbReference>
<dbReference type="PRINTS" id="PR00455">
    <property type="entry name" value="HTHTETR"/>
</dbReference>
<proteinExistence type="predicted"/>
<dbReference type="Proteomes" id="UP000027093">
    <property type="component" value="Chromosome"/>
</dbReference>
<dbReference type="STRING" id="926571.NVIE_002180"/>
<dbReference type="GO" id="GO:0000976">
    <property type="term" value="F:transcription cis-regulatory region binding"/>
    <property type="evidence" value="ECO:0007669"/>
    <property type="project" value="TreeGrafter"/>
</dbReference>
<dbReference type="Gene3D" id="1.10.357.10">
    <property type="entry name" value="Tetracycline Repressor, domain 2"/>
    <property type="match status" value="1"/>
</dbReference>
<evidence type="ECO:0000256" key="2">
    <source>
        <dbReference type="ARBA" id="ARBA00023015"/>
    </source>
</evidence>
<dbReference type="PANTHER" id="PTHR30055:SF234">
    <property type="entry name" value="HTH-TYPE TRANSCRIPTIONAL REGULATOR BETI"/>
    <property type="match status" value="1"/>
</dbReference>
<keyword evidence="4" id="KW-0804">Transcription</keyword>
<evidence type="ECO:0000256" key="5">
    <source>
        <dbReference type="PROSITE-ProRule" id="PRU00335"/>
    </source>
</evidence>
<evidence type="ECO:0000313" key="7">
    <source>
        <dbReference type="EMBL" id="AIC14401.1"/>
    </source>
</evidence>
<dbReference type="Pfam" id="PF13977">
    <property type="entry name" value="TetR_C_6"/>
    <property type="match status" value="1"/>
</dbReference>
<evidence type="ECO:0000313" key="8">
    <source>
        <dbReference type="Proteomes" id="UP000027093"/>
    </source>
</evidence>
<evidence type="ECO:0000256" key="4">
    <source>
        <dbReference type="ARBA" id="ARBA00023163"/>
    </source>
</evidence>
<dbReference type="EMBL" id="CP007536">
    <property type="protein sequence ID" value="AIC14401.1"/>
    <property type="molecule type" value="Genomic_DNA"/>
</dbReference>
<dbReference type="InterPro" id="IPR001647">
    <property type="entry name" value="HTH_TetR"/>
</dbReference>